<gene>
    <name evidence="2" type="ORF">P7K49_018503</name>
</gene>
<feature type="region of interest" description="Disordered" evidence="1">
    <location>
        <begin position="1"/>
        <end position="24"/>
    </location>
</feature>
<feature type="non-terminal residue" evidence="2">
    <location>
        <position position="53"/>
    </location>
</feature>
<reference evidence="2 3" key="1">
    <citation type="submission" date="2023-05" db="EMBL/GenBank/DDBJ databases">
        <title>B98-5 Cell Line De Novo Hybrid Assembly: An Optical Mapping Approach.</title>
        <authorList>
            <person name="Kananen K."/>
            <person name="Auerbach J.A."/>
            <person name="Kautto E."/>
            <person name="Blachly J.S."/>
        </authorList>
    </citation>
    <scope>NUCLEOTIDE SEQUENCE [LARGE SCALE GENOMIC DNA]</scope>
    <source>
        <strain evidence="2">B95-8</strain>
        <tissue evidence="2">Cell line</tissue>
    </source>
</reference>
<evidence type="ECO:0000313" key="2">
    <source>
        <dbReference type="EMBL" id="KAK2104647.1"/>
    </source>
</evidence>
<protein>
    <submittedName>
        <fullName evidence="2">Uncharacterized protein</fullName>
    </submittedName>
</protein>
<name>A0ABQ9V8B9_SAGOE</name>
<keyword evidence="3" id="KW-1185">Reference proteome</keyword>
<proteinExistence type="predicted"/>
<dbReference type="Proteomes" id="UP001266305">
    <property type="component" value="Unassembled WGS sequence"/>
</dbReference>
<dbReference type="EMBL" id="JASSZA010000008">
    <property type="protein sequence ID" value="KAK2104647.1"/>
    <property type="molecule type" value="Genomic_DNA"/>
</dbReference>
<evidence type="ECO:0000313" key="3">
    <source>
        <dbReference type="Proteomes" id="UP001266305"/>
    </source>
</evidence>
<feature type="compositionally biased region" description="Polar residues" evidence="1">
    <location>
        <begin position="10"/>
        <end position="20"/>
    </location>
</feature>
<accession>A0ABQ9V8B9</accession>
<organism evidence="2 3">
    <name type="scientific">Saguinus oedipus</name>
    <name type="common">Cotton-top tamarin</name>
    <name type="synonym">Oedipomidas oedipus</name>
    <dbReference type="NCBI Taxonomy" id="9490"/>
    <lineage>
        <taxon>Eukaryota</taxon>
        <taxon>Metazoa</taxon>
        <taxon>Chordata</taxon>
        <taxon>Craniata</taxon>
        <taxon>Vertebrata</taxon>
        <taxon>Euteleostomi</taxon>
        <taxon>Mammalia</taxon>
        <taxon>Eutheria</taxon>
        <taxon>Euarchontoglires</taxon>
        <taxon>Primates</taxon>
        <taxon>Haplorrhini</taxon>
        <taxon>Platyrrhini</taxon>
        <taxon>Cebidae</taxon>
        <taxon>Callitrichinae</taxon>
        <taxon>Saguinus</taxon>
    </lineage>
</organism>
<sequence length="53" mass="5589">MPVHRGLTPLPTQSSHSFQAGQPLRSPAAVTHLARSEAPPFVGVAFNVVQAVE</sequence>
<evidence type="ECO:0000256" key="1">
    <source>
        <dbReference type="SAM" id="MobiDB-lite"/>
    </source>
</evidence>
<comment type="caution">
    <text evidence="2">The sequence shown here is derived from an EMBL/GenBank/DDBJ whole genome shotgun (WGS) entry which is preliminary data.</text>
</comment>